<dbReference type="EMBL" id="JACEIK010103443">
    <property type="protein sequence ID" value="MCE5167412.1"/>
    <property type="molecule type" value="Genomic_DNA"/>
</dbReference>
<proteinExistence type="predicted"/>
<sequence length="170" mass="19584">MPGLGKTTLARKIFNDPRVSFEFFNIIWIQVGQSYEIRDIYFNILQHFTRQVVEEYQNDNVDTLAEIICDFISKQGRSLIILDDVWVSEVVDVVKKIFPRNQKGHRIIMTTREKYLATCANPNPHDLKLLTNSESFSLLVKRVFGKRNCPVELVELGEKIAESCNGVPHA</sequence>
<protein>
    <recommendedName>
        <fullName evidence="2">NB-ARC domain-containing protein</fullName>
    </recommendedName>
</protein>
<accession>A0ABS8Y8V5</accession>
<dbReference type="Pfam" id="PF00931">
    <property type="entry name" value="NB-ARC"/>
    <property type="match status" value="1"/>
</dbReference>
<keyword evidence="1" id="KW-0611">Plant defense</keyword>
<dbReference type="SUPFAM" id="SSF52540">
    <property type="entry name" value="P-loop containing nucleoside triphosphate hydrolases"/>
    <property type="match status" value="1"/>
</dbReference>
<dbReference type="InterPro" id="IPR002182">
    <property type="entry name" value="NB-ARC"/>
</dbReference>
<evidence type="ECO:0000259" key="2">
    <source>
        <dbReference type="Pfam" id="PF00931"/>
    </source>
</evidence>
<dbReference type="InterPro" id="IPR027417">
    <property type="entry name" value="P-loop_NTPase"/>
</dbReference>
<dbReference type="PANTHER" id="PTHR36766:SF53">
    <property type="entry name" value="DISEASE RESISTANCE PROTEIN RPP13-LIKE"/>
    <property type="match status" value="1"/>
</dbReference>
<name>A0ABS8Y8V5_DATST</name>
<reference evidence="3 4" key="1">
    <citation type="journal article" date="2021" name="BMC Genomics">
        <title>Datura genome reveals duplications of psychoactive alkaloid biosynthetic genes and high mutation rate following tissue culture.</title>
        <authorList>
            <person name="Rajewski A."/>
            <person name="Carter-House D."/>
            <person name="Stajich J."/>
            <person name="Litt A."/>
        </authorList>
    </citation>
    <scope>NUCLEOTIDE SEQUENCE [LARGE SCALE GENOMIC DNA]</scope>
    <source>
        <strain evidence="3">AR-01</strain>
    </source>
</reference>
<feature type="non-terminal residue" evidence="3">
    <location>
        <position position="170"/>
    </location>
</feature>
<feature type="domain" description="NB-ARC" evidence="2">
    <location>
        <begin position="1"/>
        <end position="147"/>
    </location>
</feature>
<organism evidence="3 4">
    <name type="scientific">Datura stramonium</name>
    <name type="common">Jimsonweed</name>
    <name type="synonym">Common thornapple</name>
    <dbReference type="NCBI Taxonomy" id="4076"/>
    <lineage>
        <taxon>Eukaryota</taxon>
        <taxon>Viridiplantae</taxon>
        <taxon>Streptophyta</taxon>
        <taxon>Embryophyta</taxon>
        <taxon>Tracheophyta</taxon>
        <taxon>Spermatophyta</taxon>
        <taxon>Magnoliopsida</taxon>
        <taxon>eudicotyledons</taxon>
        <taxon>Gunneridae</taxon>
        <taxon>Pentapetalae</taxon>
        <taxon>asterids</taxon>
        <taxon>lamiids</taxon>
        <taxon>Solanales</taxon>
        <taxon>Solanaceae</taxon>
        <taxon>Solanoideae</taxon>
        <taxon>Datureae</taxon>
        <taxon>Datura</taxon>
    </lineage>
</organism>
<evidence type="ECO:0000256" key="1">
    <source>
        <dbReference type="ARBA" id="ARBA00022821"/>
    </source>
</evidence>
<dbReference type="Proteomes" id="UP000823775">
    <property type="component" value="Unassembled WGS sequence"/>
</dbReference>
<comment type="caution">
    <text evidence="3">The sequence shown here is derived from an EMBL/GenBank/DDBJ whole genome shotgun (WGS) entry which is preliminary data.</text>
</comment>
<keyword evidence="4" id="KW-1185">Reference proteome</keyword>
<gene>
    <name evidence="3" type="ORF">HAX54_000968</name>
</gene>
<evidence type="ECO:0000313" key="3">
    <source>
        <dbReference type="EMBL" id="MCE5167412.1"/>
    </source>
</evidence>
<dbReference type="PANTHER" id="PTHR36766">
    <property type="entry name" value="PLANT BROAD-SPECTRUM MILDEW RESISTANCE PROTEIN RPW8"/>
    <property type="match status" value="1"/>
</dbReference>
<dbReference type="Gene3D" id="3.40.50.300">
    <property type="entry name" value="P-loop containing nucleotide triphosphate hydrolases"/>
    <property type="match status" value="1"/>
</dbReference>
<evidence type="ECO:0000313" key="4">
    <source>
        <dbReference type="Proteomes" id="UP000823775"/>
    </source>
</evidence>